<dbReference type="Gene3D" id="3.10.450.50">
    <property type="match status" value="1"/>
</dbReference>
<reference evidence="3 4" key="1">
    <citation type="submission" date="2021-01" db="EMBL/GenBank/DDBJ databases">
        <title>FDA dAtabase for Regulatory Grade micrObial Sequences (FDA-ARGOS): Supporting development and validation of Infectious Disease Dx tests.</title>
        <authorList>
            <person name="Nelson B."/>
            <person name="Plummer A."/>
            <person name="Tallon L."/>
            <person name="Sadzewicz L."/>
            <person name="Zhao X."/>
            <person name="Boylan J."/>
            <person name="Ott S."/>
            <person name="Bowen H."/>
            <person name="Vavikolanu K."/>
            <person name="Mehta A."/>
            <person name="Aluvathingal J."/>
            <person name="Nadendla S."/>
            <person name="Myers T."/>
            <person name="Yan Y."/>
            <person name="Sichtig H."/>
        </authorList>
    </citation>
    <scope>NUCLEOTIDE SEQUENCE [LARGE SCALE GENOMIC DNA]</scope>
    <source>
        <strain evidence="3 4">FDAARGOS_1161</strain>
    </source>
</reference>
<evidence type="ECO:0000313" key="4">
    <source>
        <dbReference type="Proteomes" id="UP000595254"/>
    </source>
</evidence>
<keyword evidence="4" id="KW-1185">Reference proteome</keyword>
<dbReference type="KEGG" id="ppsr:I6J18_01715"/>
<feature type="compositionally biased region" description="Basic and acidic residues" evidence="1">
    <location>
        <begin position="28"/>
        <end position="38"/>
    </location>
</feature>
<accession>A0A974NMY0</accession>
<evidence type="ECO:0000256" key="2">
    <source>
        <dbReference type="SAM" id="SignalP"/>
    </source>
</evidence>
<sequence>MIKKQMLMSVATLGMIALTACQSPDKPTNVKEKPKTELSEENTNEETLRASAIKKTIYGYYETMNTLNGEEMFSYLALDGELKEGSDQSAISILQEELDEIEEETLVEQYTLLESDKDSAKVKVSLLLVEPNLSRVEVSELILEDGTWKIKSGKYYDLVLQKMQY</sequence>
<evidence type="ECO:0000256" key="1">
    <source>
        <dbReference type="SAM" id="MobiDB-lite"/>
    </source>
</evidence>
<feature type="signal peptide" evidence="2">
    <location>
        <begin position="1"/>
        <end position="22"/>
    </location>
</feature>
<name>A0A974NMY0_PERPY</name>
<proteinExistence type="predicted"/>
<gene>
    <name evidence="3" type="ORF">I6J18_01715</name>
</gene>
<protein>
    <recommendedName>
        <fullName evidence="5">DUF4878 domain-containing protein</fullName>
    </recommendedName>
</protein>
<dbReference type="PROSITE" id="PS51257">
    <property type="entry name" value="PROKAR_LIPOPROTEIN"/>
    <property type="match status" value="1"/>
</dbReference>
<feature type="chain" id="PRO_5038701462" description="DUF4878 domain-containing protein" evidence="2">
    <location>
        <begin position="23"/>
        <end position="165"/>
    </location>
</feature>
<evidence type="ECO:0000313" key="3">
    <source>
        <dbReference type="EMBL" id="QQT00678.1"/>
    </source>
</evidence>
<dbReference type="AlphaFoldDB" id="A0A974NMY0"/>
<evidence type="ECO:0008006" key="5">
    <source>
        <dbReference type="Google" id="ProtNLM"/>
    </source>
</evidence>
<dbReference type="RefSeq" id="WP_040376384.1">
    <property type="nucleotide sequence ID" value="NZ_CP068053.1"/>
</dbReference>
<feature type="region of interest" description="Disordered" evidence="1">
    <location>
        <begin position="24"/>
        <end position="45"/>
    </location>
</feature>
<keyword evidence="2" id="KW-0732">Signal</keyword>
<dbReference type="Proteomes" id="UP000595254">
    <property type="component" value="Chromosome"/>
</dbReference>
<organism evidence="3 4">
    <name type="scientific">Peribacillus psychrosaccharolyticus</name>
    <name type="common">Bacillus psychrosaccharolyticus</name>
    <dbReference type="NCBI Taxonomy" id="1407"/>
    <lineage>
        <taxon>Bacteria</taxon>
        <taxon>Bacillati</taxon>
        <taxon>Bacillota</taxon>
        <taxon>Bacilli</taxon>
        <taxon>Bacillales</taxon>
        <taxon>Bacillaceae</taxon>
        <taxon>Peribacillus</taxon>
    </lineage>
</organism>
<dbReference type="EMBL" id="CP068053">
    <property type="protein sequence ID" value="QQT00678.1"/>
    <property type="molecule type" value="Genomic_DNA"/>
</dbReference>